<feature type="transmembrane region" description="Helical" evidence="2">
    <location>
        <begin position="53"/>
        <end position="73"/>
    </location>
</feature>
<sequence length="239" mass="26103">MKLARIIARAKEWIKADPGAWFHRTGIMALFGTALTANFVVEYINQRSVTPAAPMVILALVTALLLSLIIVVWDRAGEKFLIVLIFVTPVAAFLTAFQSRDLLAAPALPRPSLALMFSLAFTVVAAALTFILWGIYGGRVYNPEITPVQNGITLFGVLLSAIAFNLDPKLGPWIGWPIIAVTLFSLAPIWKGEAEIKSQIAGLERTIKRLEEEKAALAAKSMPTDGKGTFFGKRKGKRR</sequence>
<keyword evidence="4" id="KW-1185">Reference proteome</keyword>
<dbReference type="Proteomes" id="UP000643279">
    <property type="component" value="Unassembled WGS sequence"/>
</dbReference>
<evidence type="ECO:0000313" key="3">
    <source>
        <dbReference type="EMBL" id="GGH99439.1"/>
    </source>
</evidence>
<evidence type="ECO:0000256" key="1">
    <source>
        <dbReference type="SAM" id="MobiDB-lite"/>
    </source>
</evidence>
<accession>A0ABQ2AXW6</accession>
<evidence type="ECO:0000313" key="4">
    <source>
        <dbReference type="Proteomes" id="UP000643279"/>
    </source>
</evidence>
<gene>
    <name evidence="3" type="ORF">GCM10007170_34280</name>
</gene>
<feature type="transmembrane region" description="Helical" evidence="2">
    <location>
        <begin position="21"/>
        <end position="41"/>
    </location>
</feature>
<keyword evidence="2" id="KW-0812">Transmembrane</keyword>
<reference evidence="4" key="1">
    <citation type="journal article" date="2019" name="Int. J. Syst. Evol. Microbiol.">
        <title>The Global Catalogue of Microorganisms (GCM) 10K type strain sequencing project: providing services to taxonomists for standard genome sequencing and annotation.</title>
        <authorList>
            <consortium name="The Broad Institute Genomics Platform"/>
            <consortium name="The Broad Institute Genome Sequencing Center for Infectious Disease"/>
            <person name="Wu L."/>
            <person name="Ma J."/>
        </authorList>
    </citation>
    <scope>NUCLEOTIDE SEQUENCE [LARGE SCALE GENOMIC DNA]</scope>
    <source>
        <strain evidence="4">CGMCC 1.12778</strain>
    </source>
</reference>
<keyword evidence="2" id="KW-0472">Membrane</keyword>
<feature type="transmembrane region" description="Helical" evidence="2">
    <location>
        <begin position="172"/>
        <end position="190"/>
    </location>
</feature>
<dbReference type="EMBL" id="BMFW01000021">
    <property type="protein sequence ID" value="GGH99439.1"/>
    <property type="molecule type" value="Genomic_DNA"/>
</dbReference>
<feature type="region of interest" description="Disordered" evidence="1">
    <location>
        <begin position="218"/>
        <end position="239"/>
    </location>
</feature>
<comment type="caution">
    <text evidence="3">The sequence shown here is derived from an EMBL/GenBank/DDBJ whole genome shotgun (WGS) entry which is preliminary data.</text>
</comment>
<feature type="transmembrane region" description="Helical" evidence="2">
    <location>
        <begin position="148"/>
        <end position="166"/>
    </location>
</feature>
<feature type="transmembrane region" description="Helical" evidence="2">
    <location>
        <begin position="113"/>
        <end position="136"/>
    </location>
</feature>
<organism evidence="3 4">
    <name type="scientific">Arthrobacter liuii</name>
    <dbReference type="NCBI Taxonomy" id="1476996"/>
    <lineage>
        <taxon>Bacteria</taxon>
        <taxon>Bacillati</taxon>
        <taxon>Actinomycetota</taxon>
        <taxon>Actinomycetes</taxon>
        <taxon>Micrococcales</taxon>
        <taxon>Micrococcaceae</taxon>
        <taxon>Arthrobacter</taxon>
    </lineage>
</organism>
<dbReference type="RefSeq" id="WP_188572769.1">
    <property type="nucleotide sequence ID" value="NZ_BMFW01000021.1"/>
</dbReference>
<keyword evidence="2" id="KW-1133">Transmembrane helix</keyword>
<feature type="compositionally biased region" description="Low complexity" evidence="1">
    <location>
        <begin position="218"/>
        <end position="231"/>
    </location>
</feature>
<evidence type="ECO:0000256" key="2">
    <source>
        <dbReference type="SAM" id="Phobius"/>
    </source>
</evidence>
<feature type="transmembrane region" description="Helical" evidence="2">
    <location>
        <begin position="80"/>
        <end position="98"/>
    </location>
</feature>
<name>A0ABQ2AXW6_9MICC</name>
<protein>
    <submittedName>
        <fullName evidence="3">Uncharacterized protein</fullName>
    </submittedName>
</protein>
<proteinExistence type="predicted"/>